<dbReference type="OrthoDB" id="9806984at2"/>
<keyword evidence="3" id="KW-0997">Cell inner membrane</keyword>
<feature type="transmembrane region" description="Helical" evidence="7">
    <location>
        <begin position="21"/>
        <end position="40"/>
    </location>
</feature>
<dbReference type="Pfam" id="PF02470">
    <property type="entry name" value="MlaD"/>
    <property type="match status" value="7"/>
</dbReference>
<evidence type="ECO:0000256" key="1">
    <source>
        <dbReference type="ARBA" id="ARBA00004533"/>
    </source>
</evidence>
<dbReference type="EMBL" id="FUFT01000002">
    <property type="protein sequence ID" value="SJL83093.1"/>
    <property type="molecule type" value="Genomic_DNA"/>
</dbReference>
<dbReference type="AlphaFoldDB" id="A0A1R4B2G5"/>
<feature type="domain" description="Mce/MlaD" evidence="8">
    <location>
        <begin position="44"/>
        <end position="135"/>
    </location>
</feature>
<evidence type="ECO:0000256" key="3">
    <source>
        <dbReference type="ARBA" id="ARBA00022519"/>
    </source>
</evidence>
<dbReference type="InterPro" id="IPR003399">
    <property type="entry name" value="Mce/MlaD"/>
</dbReference>
<comment type="subcellular location">
    <subcellularLocation>
        <location evidence="1">Cell inner membrane</location>
    </subcellularLocation>
</comment>
<dbReference type="STRING" id="1918946.VPAL9027_01042"/>
<dbReference type="Proteomes" id="UP000189475">
    <property type="component" value="Unassembled WGS sequence"/>
</dbReference>
<evidence type="ECO:0000256" key="5">
    <source>
        <dbReference type="ARBA" id="ARBA00022989"/>
    </source>
</evidence>
<evidence type="ECO:0000256" key="4">
    <source>
        <dbReference type="ARBA" id="ARBA00022692"/>
    </source>
</evidence>
<evidence type="ECO:0000259" key="8">
    <source>
        <dbReference type="Pfam" id="PF02470"/>
    </source>
</evidence>
<feature type="domain" description="Mce/MlaD" evidence="8">
    <location>
        <begin position="637"/>
        <end position="701"/>
    </location>
</feature>
<dbReference type="PANTHER" id="PTHR30462">
    <property type="entry name" value="INTERMEMBRANE TRANSPORT PROTEIN PQIB-RELATED"/>
    <property type="match status" value="1"/>
</dbReference>
<proteinExistence type="predicted"/>
<keyword evidence="2" id="KW-1003">Cell membrane</keyword>
<evidence type="ECO:0000313" key="10">
    <source>
        <dbReference type="Proteomes" id="UP000189475"/>
    </source>
</evidence>
<organism evidence="9 10">
    <name type="scientific">Vibrio palustris</name>
    <dbReference type="NCBI Taxonomy" id="1918946"/>
    <lineage>
        <taxon>Bacteria</taxon>
        <taxon>Pseudomonadati</taxon>
        <taxon>Pseudomonadota</taxon>
        <taxon>Gammaproteobacteria</taxon>
        <taxon>Vibrionales</taxon>
        <taxon>Vibrionaceae</taxon>
        <taxon>Vibrio</taxon>
    </lineage>
</organism>
<dbReference type="GO" id="GO:0005886">
    <property type="term" value="C:plasma membrane"/>
    <property type="evidence" value="ECO:0007669"/>
    <property type="project" value="UniProtKB-SubCell"/>
</dbReference>
<keyword evidence="6 7" id="KW-0472">Membrane</keyword>
<keyword evidence="4 7" id="KW-0812">Transmembrane</keyword>
<evidence type="ECO:0000256" key="6">
    <source>
        <dbReference type="ARBA" id="ARBA00023136"/>
    </source>
</evidence>
<sequence>MNKNTMSYEPDIKRSRGISPLWILPILTMLLAGWLVFKAVNDAGERIQIHFLNGQGLVAGRTTIRYQGLEVGMVRNIKLSPDLESIFVDAEIYPEATKLLSKDTQFWLVKPKASLSGVSGLDALVSGNYIAIQPGQTETNSHPDEFQALDNAPANQISHHGMSVQLKANNLGGISVGSQIVYKKIPIGEVLSYQLDKNNKSVLIQASIKEEYKDVITNKSRFWNVSGVEASMGFNGIDVQLESLSALVGGAIAVDSPDGGEPVTEKSEFHLYKNLKTAGRGIPITITLPDDSKINSDGSPIMYRGIEIGQITDLTFNDDRSHIKASAAVQPAFSDLLTSGAHFLLEEPSLSLSGSKNLANFVKGNFLTLIPSEHPNNDANSRQFVAKRQAAFTQRHSMSITLWAEDSYGMEKGTPILYRGIAVGRVVDVELTTDNVKFVVTIADKYRDLIHAKNRFYLSSSVNAKLSDDGVNVTVPPAKQLLTGSISFIRSGKDKVADGYQLYANKSLADLAQVNQSGSQALTLVADKLPPVSAGSPLLYRNLKVGTVSHYHLTSQGVEVTVNIDNQYRHLLTDNTVFWNHSGIDIQASLSGIKLQAAPLQSLIKGGIEFDNFKGIDNRINDHWKLYPNYDQARHHGTEVTLVADENPDLKVGTSLQYKGVNVGKVIKITPNFTKHNVTIKAQIQPDYSQQLARSGSVFWVSKVNISLKGIDNIDKLFHTTISVNPGKGAEQTRFSLSSSPYKTMGKKFVLQSPTRQSVTTGTPVLYRGLEVGHVTQVGLSNLADRVLTTVEIKPQYTYLVRKNTVFWNASGVDVSIGIGGANVKSGTLDSIMRGGISFATPDEQPLPVMAKDGQSFLLNESPDDDWKEWHTIIPKP</sequence>
<name>A0A1R4B2G5_9VIBR</name>
<protein>
    <submittedName>
        <fullName evidence="9">Paraquat-inducible protein B</fullName>
    </submittedName>
</protein>
<reference evidence="9 10" key="1">
    <citation type="submission" date="2017-02" db="EMBL/GenBank/DDBJ databases">
        <authorList>
            <person name="Peterson S.W."/>
        </authorList>
    </citation>
    <scope>NUCLEOTIDE SEQUENCE [LARGE SCALE GENOMIC DNA]</scope>
    <source>
        <strain evidence="9 10">CECT 9027</strain>
    </source>
</reference>
<feature type="domain" description="Mce/MlaD" evidence="8">
    <location>
        <begin position="163"/>
        <end position="228"/>
    </location>
</feature>
<dbReference type="InterPro" id="IPR051800">
    <property type="entry name" value="PqiA-PqiB_transport"/>
</dbReference>
<keyword evidence="5 7" id="KW-1133">Transmembrane helix</keyword>
<feature type="domain" description="Mce/MlaD" evidence="8">
    <location>
        <begin position="281"/>
        <end position="352"/>
    </location>
</feature>
<evidence type="ECO:0000256" key="2">
    <source>
        <dbReference type="ARBA" id="ARBA00022475"/>
    </source>
</evidence>
<evidence type="ECO:0000256" key="7">
    <source>
        <dbReference type="SAM" id="Phobius"/>
    </source>
</evidence>
<accession>A0A1R4B2G5</accession>
<evidence type="ECO:0000313" key="9">
    <source>
        <dbReference type="EMBL" id="SJL83093.1"/>
    </source>
</evidence>
<feature type="domain" description="Mce/MlaD" evidence="8">
    <location>
        <begin position="748"/>
        <end position="815"/>
    </location>
</feature>
<keyword evidence="10" id="KW-1185">Reference proteome</keyword>
<feature type="domain" description="Mce/MlaD" evidence="8">
    <location>
        <begin position="400"/>
        <end position="458"/>
    </location>
</feature>
<dbReference type="PANTHER" id="PTHR30462:SF0">
    <property type="entry name" value="INTERMEMBRANE TRANSPORT PROTEIN YEBT"/>
    <property type="match status" value="1"/>
</dbReference>
<gene>
    <name evidence="9" type="primary">pqiB</name>
    <name evidence="9" type="ORF">VPAL9027_01042</name>
</gene>
<feature type="domain" description="Mce/MlaD" evidence="8">
    <location>
        <begin position="522"/>
        <end position="577"/>
    </location>
</feature>